<feature type="compositionally biased region" description="Basic and acidic residues" evidence="1">
    <location>
        <begin position="44"/>
        <end position="73"/>
    </location>
</feature>
<feature type="compositionally biased region" description="Basic residues" evidence="1">
    <location>
        <begin position="159"/>
        <end position="183"/>
    </location>
</feature>
<proteinExistence type="predicted"/>
<gene>
    <name evidence="2" type="ORF">AVDCRST_MAG40-3307</name>
</gene>
<feature type="compositionally biased region" description="Basic residues" evidence="1">
    <location>
        <begin position="191"/>
        <end position="225"/>
    </location>
</feature>
<feature type="compositionally biased region" description="Basic and acidic residues" evidence="1">
    <location>
        <begin position="97"/>
        <end position="107"/>
    </location>
</feature>
<feature type="compositionally biased region" description="Low complexity" evidence="1">
    <location>
        <begin position="148"/>
        <end position="158"/>
    </location>
</feature>
<accession>A0A6J4MH36</accession>
<feature type="compositionally biased region" description="Basic and acidic residues" evidence="1">
    <location>
        <begin position="21"/>
        <end position="36"/>
    </location>
</feature>
<dbReference type="GO" id="GO:0050532">
    <property type="term" value="F:2-phosphosulfolactate phosphatase activity"/>
    <property type="evidence" value="ECO:0007669"/>
    <property type="project" value="UniProtKB-EC"/>
</dbReference>
<organism evidence="2">
    <name type="scientific">uncultured Gemmatimonadaceae bacterium</name>
    <dbReference type="NCBI Taxonomy" id="246130"/>
    <lineage>
        <taxon>Bacteria</taxon>
        <taxon>Pseudomonadati</taxon>
        <taxon>Gemmatimonadota</taxon>
        <taxon>Gemmatimonadia</taxon>
        <taxon>Gemmatimonadales</taxon>
        <taxon>Gemmatimonadaceae</taxon>
        <taxon>environmental samples</taxon>
    </lineage>
</organism>
<feature type="non-terminal residue" evidence="2">
    <location>
        <position position="248"/>
    </location>
</feature>
<sequence>AHRRLLRPLRAVAGRAQRPRGGGDRRAARVDDDRGRAAQRRARRDPVRELGRGDRPVEVVRAERRPARRRAPDAADPGLRPRQLAARVHARGGGRQDGADDHDERHGGAGRGHRRARHGGGVVRQLHGGARAAAGGRARRRRRERALLGHGPPLLARGRGLRRALRLGRRARPRRRDGQRRRARVDAAARPLRRPHRRRVRRHDARPPARGRRLSRRPQGVRHDRRLPGGADLPRAPDHQARPRPGAV</sequence>
<dbReference type="EC" id="3.1.3.71" evidence="2"/>
<evidence type="ECO:0000256" key="1">
    <source>
        <dbReference type="SAM" id="MobiDB-lite"/>
    </source>
</evidence>
<dbReference type="AlphaFoldDB" id="A0A6J4MH36"/>
<reference evidence="2" key="1">
    <citation type="submission" date="2020-02" db="EMBL/GenBank/DDBJ databases">
        <authorList>
            <person name="Meier V. D."/>
        </authorList>
    </citation>
    <scope>NUCLEOTIDE SEQUENCE</scope>
    <source>
        <strain evidence="2">AVDCRST_MAG40</strain>
    </source>
</reference>
<name>A0A6J4MH36_9BACT</name>
<keyword evidence="2" id="KW-0378">Hydrolase</keyword>
<feature type="non-terminal residue" evidence="2">
    <location>
        <position position="1"/>
    </location>
</feature>
<dbReference type="EMBL" id="CADCTX010000910">
    <property type="protein sequence ID" value="CAA9358210.1"/>
    <property type="molecule type" value="Genomic_DNA"/>
</dbReference>
<feature type="region of interest" description="Disordered" evidence="1">
    <location>
        <begin position="1"/>
        <end position="248"/>
    </location>
</feature>
<protein>
    <submittedName>
        <fullName evidence="2">Probable 2-phosphosulfolactate phosphatase</fullName>
        <ecNumber evidence="2">3.1.3.71</ecNumber>
    </submittedName>
</protein>
<feature type="compositionally biased region" description="Low complexity" evidence="1">
    <location>
        <begin position="126"/>
        <end position="136"/>
    </location>
</feature>
<evidence type="ECO:0000313" key="2">
    <source>
        <dbReference type="EMBL" id="CAA9358210.1"/>
    </source>
</evidence>